<dbReference type="PANTHER" id="PTHR35043:SF7">
    <property type="entry name" value="TRANSCRIPTION FACTOR DOMAIN-CONTAINING PROTEIN"/>
    <property type="match status" value="1"/>
</dbReference>
<evidence type="ECO:0000313" key="3">
    <source>
        <dbReference type="Proteomes" id="UP001430848"/>
    </source>
</evidence>
<organism evidence="2 3">
    <name type="scientific">Diaporthe eres</name>
    <name type="common">Phomopsis oblonga</name>
    <dbReference type="NCBI Taxonomy" id="83184"/>
    <lineage>
        <taxon>Eukaryota</taxon>
        <taxon>Fungi</taxon>
        <taxon>Dikarya</taxon>
        <taxon>Ascomycota</taxon>
        <taxon>Pezizomycotina</taxon>
        <taxon>Sordariomycetes</taxon>
        <taxon>Sordariomycetidae</taxon>
        <taxon>Diaporthales</taxon>
        <taxon>Diaporthaceae</taxon>
        <taxon>Diaporthe</taxon>
        <taxon>Diaporthe eres species complex</taxon>
    </lineage>
</organism>
<feature type="transmembrane region" description="Helical" evidence="1">
    <location>
        <begin position="6"/>
        <end position="30"/>
    </location>
</feature>
<dbReference type="EMBL" id="JAKNSF020000013">
    <property type="protein sequence ID" value="KAK7735446.1"/>
    <property type="molecule type" value="Genomic_DNA"/>
</dbReference>
<comment type="caution">
    <text evidence="2">The sequence shown here is derived from an EMBL/GenBank/DDBJ whole genome shotgun (WGS) entry which is preliminary data.</text>
</comment>
<proteinExistence type="predicted"/>
<sequence>MAILQSFILTIVKWVIIALLAPELVLAFAAGQLRQALKFRNAMRKLQAESTDDQVKTFDISLTYAFFAVMGGLRIRVSDVATLISVQDIFGDELRIEMHRKLTTPGSTIVLTTRGAQLLAKMGMWFYVPGEVIKNKSKANPIQKALVMLQVSWMFLQCIARKIARAAHDGPRL</sequence>
<protein>
    <submittedName>
        <fullName evidence="2">Uncharacterized protein</fullName>
    </submittedName>
</protein>
<dbReference type="PANTHER" id="PTHR35043">
    <property type="entry name" value="TRANSCRIPTION FACTOR DOMAIN-CONTAINING PROTEIN"/>
    <property type="match status" value="1"/>
</dbReference>
<accession>A0ABR1PFF8</accession>
<keyword evidence="1" id="KW-0472">Membrane</keyword>
<name>A0ABR1PFF8_DIAER</name>
<evidence type="ECO:0000256" key="1">
    <source>
        <dbReference type="SAM" id="Phobius"/>
    </source>
</evidence>
<keyword evidence="3" id="KW-1185">Reference proteome</keyword>
<keyword evidence="1" id="KW-0812">Transmembrane</keyword>
<dbReference type="Proteomes" id="UP001430848">
    <property type="component" value="Unassembled WGS sequence"/>
</dbReference>
<reference evidence="2 3" key="1">
    <citation type="submission" date="2024-02" db="EMBL/GenBank/DDBJ databases">
        <title>De novo assembly and annotation of 12 fungi associated with fruit tree decline syndrome in Ontario, Canada.</title>
        <authorList>
            <person name="Sulman M."/>
            <person name="Ellouze W."/>
            <person name="Ilyukhin E."/>
        </authorList>
    </citation>
    <scope>NUCLEOTIDE SEQUENCE [LARGE SCALE GENOMIC DNA]</scope>
    <source>
        <strain evidence="2 3">M169</strain>
    </source>
</reference>
<evidence type="ECO:0000313" key="2">
    <source>
        <dbReference type="EMBL" id="KAK7735446.1"/>
    </source>
</evidence>
<gene>
    <name evidence="2" type="ORF">SLS63_003916</name>
</gene>
<keyword evidence="1" id="KW-1133">Transmembrane helix</keyword>